<keyword evidence="5" id="KW-0677">Repeat</keyword>
<evidence type="ECO:0000256" key="4">
    <source>
        <dbReference type="ARBA" id="ARBA00022691"/>
    </source>
</evidence>
<comment type="subcellular location">
    <subcellularLocation>
        <location evidence="1">Nucleus</location>
    </subcellularLocation>
</comment>
<feature type="compositionally biased region" description="Basic and acidic residues" evidence="8">
    <location>
        <begin position="605"/>
        <end position="628"/>
    </location>
</feature>
<dbReference type="Gene3D" id="3.10.590.10">
    <property type="entry name" value="ph1033 like domains"/>
    <property type="match status" value="1"/>
</dbReference>
<dbReference type="InterPro" id="IPR050390">
    <property type="entry name" value="C5-Methyltransferase"/>
</dbReference>
<keyword evidence="7" id="KW-0539">Nucleus</keyword>
<feature type="region of interest" description="Disordered" evidence="8">
    <location>
        <begin position="1212"/>
        <end position="1265"/>
    </location>
</feature>
<protein>
    <recommendedName>
        <fullName evidence="13">YTH domain-containing protein</fullName>
    </recommendedName>
</protein>
<keyword evidence="2" id="KW-0489">Methyltransferase</keyword>
<evidence type="ECO:0000256" key="8">
    <source>
        <dbReference type="SAM" id="MobiDB-lite"/>
    </source>
</evidence>
<comment type="caution">
    <text evidence="11">The sequence shown here is derived from an EMBL/GenBank/DDBJ whole genome shotgun (WGS) entry which is preliminary data.</text>
</comment>
<feature type="region of interest" description="Disordered" evidence="8">
    <location>
        <begin position="1172"/>
        <end position="1198"/>
    </location>
</feature>
<dbReference type="GO" id="GO:0003723">
    <property type="term" value="F:RNA binding"/>
    <property type="evidence" value="ECO:0007669"/>
    <property type="project" value="InterPro"/>
</dbReference>
<reference evidence="12" key="1">
    <citation type="journal article" date="2019" name="Gigascience">
        <title>De novo genome assembly of the endangered Acer yangbiense, a plant species with extremely small populations endemic to Yunnan Province, China.</title>
        <authorList>
            <person name="Yang J."/>
            <person name="Wariss H.M."/>
            <person name="Tao L."/>
            <person name="Zhang R."/>
            <person name="Yun Q."/>
            <person name="Hollingsworth P."/>
            <person name="Dao Z."/>
            <person name="Luo G."/>
            <person name="Guo H."/>
            <person name="Ma Y."/>
            <person name="Sun W."/>
        </authorList>
    </citation>
    <scope>NUCLEOTIDE SEQUENCE [LARGE SCALE GENOMIC DNA]</scope>
    <source>
        <strain evidence="12">cv. br00</strain>
    </source>
</reference>
<evidence type="ECO:0000256" key="2">
    <source>
        <dbReference type="ARBA" id="ARBA00022603"/>
    </source>
</evidence>
<dbReference type="PANTHER" id="PTHR23068:SF11">
    <property type="entry name" value="INACTIVE DNA (CYTOSINE-5)-METHYLTRANSFERASE DRM3-RELATED"/>
    <property type="match status" value="1"/>
</dbReference>
<gene>
    <name evidence="11" type="ORF">DKX38_015954</name>
</gene>
<sequence length="1642" mass="184550">MKKFQGHVWLDCSSLFSDLLSIYFFRGGSLGMDIYNVSGHENAEIYLIQGAEVNPLLTSPAAEQVEAMYNEGTPEFVAGQGLLYPAATNYGYYCTGFETPVEWEDHQKIFGVDGPEIQYSGAQTESLPYIYYTPSYGYAQSPYNPYNPYIPGAMLGIDGPYAGAPQYYPISPYQDPVSSSGYISVAVQPEVFPNGLADPLVDTSMSRSGRPDGRSFKHGVSSSSAAFARNVPRPASNQTNSSYRISEGPKTNVGPSKQSMTHGGVSTSSILTQASLHTLQGRSASGPTRPFDKISNGKVQSHQNQLKITLPVNNGFSNFGSSAYGRTSVDKLQSKTHDGRALSDWNGNVELLGEQNRGPRTNKLKNQSAVKAYTAKVGDINGLGNIIIQTDQYNKDDFSTDYLDAKFFVIKSYSEDDVHKSIKYNVWSSTPHGNKKLQTAFEDAQKLAAGRPRGCPIFLFFSVNASGQFCGVAEMIGPVDLHRDMDFWQQDKWSGSFLVKWHIIKDIPNSSFRHIILVNNESKPVTNSRDTQEIMYKQGLEMLKIFKNQPLKTSILDDFMYYENRQKIMQEEKGRLMFKSFRSPLFIPALNPAIKLNGHAKHPPHKDESMKHNDLNSTKKTDENKNEKIMNPNDCNSWKQVETNKDEKVMDHNDHNSLTNTGTSATEQLYSDVTISSRGKDSGQVTVDSDDDIGSVLKIGSLDIDPKQTESNSLLSAANKSAFFVTVGSMPVKVNGMSESSGFLRVGTIPLDPRSVQLDKDGAFVSFSPTGNRRAVLLPPLFSYQEDPNRSRSRSSSDWNDNSKNLIKPKHEKLDFDLAFESLQSSEVGDNVASSSRSYLRSFFIEMGYSPSLVDRVIEENGEDNVDLLLEILMECSGFQKPKSQPPDSLDCLFDDRGSSNPLKYSAVTGVKEEPDVFDEVYDDKRVSLLKMKFPAKDVEYAMDKLGENAPINEIMDFIIAAQIANNINRETEDMPDIDVENKEADGPMVYVLRLKEREAKAIDLNHISSKHTTQKDIDLKQKGWDRGTELIHKHIELRHKGTWLMCGGEVDRSSSILMHYSGLRDSSIAIVSCIMASSLGTMMIITSLMHHGQLSWHYDDYYQDINDETLYGTMDKTLCLLDMGFSENEISLAIDKFGSDIPITELANAICAHQLGETYVIKKKYSENSTASCSSAADDSRSFGVETENGTRHHHSFGRVKSETEDCRRDTILLSRDTNTKETRKGKRPRQEHVEGYQETQPRHDGLEENCAGEQPKQEYDYGSSSYFEPEQEYDYGSSSYFEPEWVEEKVNSDTTTFGMPKPFRSNPCKILDQIAAKPPYFFYGNVATASSDTWEKISQFLYGIEPEFVDAQFFSALRRREGYIHNLPTENRSHVLPKSPSALEDLMPSTKKWWPSWDARKKMSSRNFDSRGSSQLCDMLGRMLDDSRGLLSAEQQRDLLRHCQALNLMWVGPNKLTPMEPAHLEKALGYPLNHTLIADYPLTERMYSLRYSFQTDTLGYHLSVLKSIFPQGITVLSLFSGIGGAEITLHRLGIHLKGVVSVETSETNRRVLKRWWCSTGQTGRLEQIEDIRKLTSSAIERLIEKFGCFDFVICQNSFTQPSNIPRVGPGVESQQYFDFTLFNEFVRVLQRVRSAIERKR</sequence>
<dbReference type="InterPro" id="IPR029063">
    <property type="entry name" value="SAM-dependent_MTases_sf"/>
</dbReference>
<evidence type="ECO:0008006" key="13">
    <source>
        <dbReference type="Google" id="ProtNLM"/>
    </source>
</evidence>
<evidence type="ECO:0000256" key="7">
    <source>
        <dbReference type="ARBA" id="ARBA00023242"/>
    </source>
</evidence>
<dbReference type="Gene3D" id="3.40.50.150">
    <property type="entry name" value="Vaccinia Virus protein VP39"/>
    <property type="match status" value="2"/>
</dbReference>
<organism evidence="11 12">
    <name type="scientific">Salix brachista</name>
    <dbReference type="NCBI Taxonomy" id="2182728"/>
    <lineage>
        <taxon>Eukaryota</taxon>
        <taxon>Viridiplantae</taxon>
        <taxon>Streptophyta</taxon>
        <taxon>Embryophyta</taxon>
        <taxon>Tracheophyta</taxon>
        <taxon>Spermatophyta</taxon>
        <taxon>Magnoliopsida</taxon>
        <taxon>eudicotyledons</taxon>
        <taxon>Gunneridae</taxon>
        <taxon>Pentapetalae</taxon>
        <taxon>rosids</taxon>
        <taxon>fabids</taxon>
        <taxon>Malpighiales</taxon>
        <taxon>Salicaceae</taxon>
        <taxon>Saliceae</taxon>
        <taxon>Salix</taxon>
    </lineage>
</organism>
<evidence type="ECO:0000256" key="6">
    <source>
        <dbReference type="ARBA" id="ARBA00023125"/>
    </source>
</evidence>
<dbReference type="Pfam" id="PF04146">
    <property type="entry name" value="YTH"/>
    <property type="match status" value="1"/>
</dbReference>
<name>A0A5N5L8P5_9ROSI</name>
<dbReference type="GO" id="GO:0008168">
    <property type="term" value="F:methyltransferase activity"/>
    <property type="evidence" value="ECO:0007669"/>
    <property type="project" value="UniProtKB-KW"/>
</dbReference>
<evidence type="ECO:0000256" key="3">
    <source>
        <dbReference type="ARBA" id="ARBA00022679"/>
    </source>
</evidence>
<feature type="compositionally biased region" description="Polar residues" evidence="8">
    <location>
        <begin position="253"/>
        <end position="266"/>
    </location>
</feature>
<evidence type="ECO:0000259" key="9">
    <source>
        <dbReference type="PROSITE" id="PS50882"/>
    </source>
</evidence>
<dbReference type="SUPFAM" id="SSF53335">
    <property type="entry name" value="S-adenosyl-L-methionine-dependent methyltransferases"/>
    <property type="match status" value="2"/>
</dbReference>
<dbReference type="CDD" id="cd21134">
    <property type="entry name" value="YTH"/>
    <property type="match status" value="1"/>
</dbReference>
<dbReference type="InterPro" id="IPR030380">
    <property type="entry name" value="SAM_MeTfrase_DRM"/>
</dbReference>
<keyword evidence="3" id="KW-0808">Transferase</keyword>
<feature type="compositionally biased region" description="Basic and acidic residues" evidence="8">
    <location>
        <begin position="1219"/>
        <end position="1248"/>
    </location>
</feature>
<evidence type="ECO:0000313" key="11">
    <source>
        <dbReference type="EMBL" id="KAB5538421.1"/>
    </source>
</evidence>
<feature type="region of interest" description="Disordered" evidence="8">
    <location>
        <begin position="205"/>
        <end position="266"/>
    </location>
</feature>
<dbReference type="Proteomes" id="UP000326939">
    <property type="component" value="Chromosome 10"/>
</dbReference>
<dbReference type="PROSITE" id="PS50882">
    <property type="entry name" value="YTH"/>
    <property type="match status" value="1"/>
</dbReference>
<evidence type="ECO:0000313" key="12">
    <source>
        <dbReference type="Proteomes" id="UP000326939"/>
    </source>
</evidence>
<feature type="domain" description="SAM-dependent MTase DRM-type" evidence="10">
    <location>
        <begin position="1309"/>
        <end position="1641"/>
    </location>
</feature>
<evidence type="ECO:0000256" key="1">
    <source>
        <dbReference type="ARBA" id="ARBA00004123"/>
    </source>
</evidence>
<evidence type="ECO:0000259" key="10">
    <source>
        <dbReference type="PROSITE" id="PS51680"/>
    </source>
</evidence>
<dbReference type="EMBL" id="VDCV01000010">
    <property type="protein sequence ID" value="KAB5538421.1"/>
    <property type="molecule type" value="Genomic_DNA"/>
</dbReference>
<proteinExistence type="predicted"/>
<feature type="domain" description="YTH" evidence="9">
    <location>
        <begin position="405"/>
        <end position="546"/>
    </location>
</feature>
<dbReference type="GO" id="GO:0003677">
    <property type="term" value="F:DNA binding"/>
    <property type="evidence" value="ECO:0007669"/>
    <property type="project" value="UniProtKB-KW"/>
</dbReference>
<feature type="region of interest" description="Disordered" evidence="8">
    <location>
        <begin position="596"/>
        <end position="638"/>
    </location>
</feature>
<accession>A0A5N5L8P5</accession>
<evidence type="ECO:0000256" key="5">
    <source>
        <dbReference type="ARBA" id="ARBA00022737"/>
    </source>
</evidence>
<feature type="compositionally biased region" description="Polar residues" evidence="8">
    <location>
        <begin position="235"/>
        <end position="244"/>
    </location>
</feature>
<dbReference type="PANTHER" id="PTHR23068">
    <property type="entry name" value="DNA CYTOSINE-5- -METHYLTRANSFERASE 3-RELATED"/>
    <property type="match status" value="1"/>
</dbReference>
<dbReference type="InterPro" id="IPR007275">
    <property type="entry name" value="YTH_domain"/>
</dbReference>
<dbReference type="GO" id="GO:0005634">
    <property type="term" value="C:nucleus"/>
    <property type="evidence" value="ECO:0007669"/>
    <property type="project" value="UniProtKB-SubCell"/>
</dbReference>
<dbReference type="PROSITE" id="PS51680">
    <property type="entry name" value="SAM_MT_DRM"/>
    <property type="match status" value="1"/>
</dbReference>
<dbReference type="GO" id="GO:0032259">
    <property type="term" value="P:methylation"/>
    <property type="evidence" value="ECO:0007669"/>
    <property type="project" value="UniProtKB-KW"/>
</dbReference>
<keyword evidence="6" id="KW-0238">DNA-binding</keyword>
<keyword evidence="4" id="KW-0949">S-adenosyl-L-methionine</keyword>
<keyword evidence="12" id="KW-1185">Reference proteome</keyword>